<dbReference type="Proteomes" id="UP000289664">
    <property type="component" value="Chromosome"/>
</dbReference>
<dbReference type="eggNOG" id="ENOG5032RKR">
    <property type="taxonomic scope" value="Bacteria"/>
</dbReference>
<accession>B0NHT5</accession>
<dbReference type="AlphaFoldDB" id="B0NHT5"/>
<dbReference type="HOGENOM" id="CLU_1486656_0_0_9"/>
<dbReference type="RefSeq" id="WP_004607780.1">
    <property type="nucleotide sequence ID" value="NZ_CP036170.1"/>
</dbReference>
<dbReference type="GeneID" id="62695729"/>
<dbReference type="EMBL" id="CP036170">
    <property type="protein sequence ID" value="QBF74112.1"/>
    <property type="molecule type" value="Genomic_DNA"/>
</dbReference>
<gene>
    <name evidence="1" type="ORF">HDCHBGLK_01508</name>
</gene>
<dbReference type="STRING" id="411468.CLOSCI_03051"/>
<dbReference type="PROSITE" id="PS51257">
    <property type="entry name" value="PROKAR_LIPOPROTEIN"/>
    <property type="match status" value="1"/>
</dbReference>
<keyword evidence="2" id="KW-1185">Reference proteome</keyword>
<dbReference type="OrthoDB" id="1956916at2"/>
<dbReference type="KEGG" id="csci:HDCHBGLK_01508"/>
<reference evidence="1 2" key="1">
    <citation type="journal article" date="2019" name="Appl. Environ. Microbiol.">
        <title>Clostridium scindens ATCC 35704: integration of nutritional requirements, the complete genome sequence, and global transcriptional responses to bile acids.</title>
        <authorList>
            <person name="Devendran S."/>
            <person name="Shrestha R."/>
            <person name="Alves J.M.P."/>
            <person name="Wolf P.G."/>
            <person name="Ly L."/>
            <person name="Hernandez A.G."/>
            <person name="Mendez-Garcia C."/>
            <person name="Inboden A."/>
            <person name="Wiley J."/>
            <person name="Paul O."/>
            <person name="Allen A."/>
            <person name="Springer E."/>
            <person name="Wright C.L."/>
            <person name="Fields C.J."/>
            <person name="Daniel S.L."/>
            <person name="Ridlon J.M."/>
        </authorList>
    </citation>
    <scope>NUCLEOTIDE SEQUENCE [LARGE SCALE GENOMIC DNA]</scope>
    <source>
        <strain evidence="1 2">ATCC 35704</strain>
    </source>
</reference>
<sequence>MKKCIVSLYVIICLGIFLFAGCASADTNDKTNKEKKAPAGEDAFANANDMFKSADLCGTVNGCSDTGCTIAPLPFSSIEDDGTSSSEGVGSNDIIYTDETIFQKARVDSDGNTYSISDGGKNELKDGDIILCFGNLQADDAYLAEKIIMIEFNYD</sequence>
<name>B0NHT5_CLOS5</name>
<proteinExistence type="predicted"/>
<evidence type="ECO:0000313" key="1">
    <source>
        <dbReference type="EMBL" id="QBF74112.1"/>
    </source>
</evidence>
<organism evidence="1 2">
    <name type="scientific">Clostridium scindens (strain ATCC 35704 / DSM 5676 / VPI 13733 / 19)</name>
    <dbReference type="NCBI Taxonomy" id="411468"/>
    <lineage>
        <taxon>Bacteria</taxon>
        <taxon>Bacillati</taxon>
        <taxon>Bacillota</taxon>
        <taxon>Clostridia</taxon>
        <taxon>Lachnospirales</taxon>
        <taxon>Lachnospiraceae</taxon>
    </lineage>
</organism>
<evidence type="ECO:0000313" key="2">
    <source>
        <dbReference type="Proteomes" id="UP000289664"/>
    </source>
</evidence>
<protein>
    <submittedName>
        <fullName evidence="1">Uncharacterized protein</fullName>
    </submittedName>
</protein>